<protein>
    <submittedName>
        <fullName evidence="10">Putative amino acid permease protein</fullName>
    </submittedName>
</protein>
<feature type="transmembrane region" description="Helical" evidence="8">
    <location>
        <begin position="77"/>
        <end position="97"/>
    </location>
</feature>
<gene>
    <name evidence="10" type="ORF">UCRPA7_7120</name>
</gene>
<dbReference type="PROSITE" id="PS00218">
    <property type="entry name" value="AMINO_ACID_PERMEASE_1"/>
    <property type="match status" value="1"/>
</dbReference>
<accession>R8BDJ3</accession>
<name>R8BDJ3_PHAM7</name>
<dbReference type="GO" id="GO:0016020">
    <property type="term" value="C:membrane"/>
    <property type="evidence" value="ECO:0007669"/>
    <property type="project" value="UniProtKB-SubCell"/>
</dbReference>
<keyword evidence="3 8" id="KW-0812">Transmembrane</keyword>
<evidence type="ECO:0000313" key="10">
    <source>
        <dbReference type="EMBL" id="EON97369.1"/>
    </source>
</evidence>
<dbReference type="FunFam" id="1.20.1740.10:FF:000006">
    <property type="entry name" value="General amino acid permease"/>
    <property type="match status" value="1"/>
</dbReference>
<comment type="subcellular location">
    <subcellularLocation>
        <location evidence="1">Membrane</location>
        <topology evidence="1">Multi-pass membrane protein</topology>
    </subcellularLocation>
</comment>
<dbReference type="OrthoDB" id="3900342at2759"/>
<dbReference type="PANTHER" id="PTHR43341">
    <property type="entry name" value="AMINO ACID PERMEASE"/>
    <property type="match status" value="1"/>
</dbReference>
<feature type="transmembrane region" description="Helical" evidence="8">
    <location>
        <begin position="52"/>
        <end position="71"/>
    </location>
</feature>
<keyword evidence="2" id="KW-0813">Transport</keyword>
<evidence type="ECO:0000256" key="3">
    <source>
        <dbReference type="ARBA" id="ARBA00022692"/>
    </source>
</evidence>
<dbReference type="KEGG" id="tmn:UCRPA7_7120"/>
<dbReference type="RefSeq" id="XP_007917850.1">
    <property type="nucleotide sequence ID" value="XM_007919659.1"/>
</dbReference>
<feature type="region of interest" description="Disordered" evidence="7">
    <location>
        <begin position="1"/>
        <end position="29"/>
    </location>
</feature>
<feature type="transmembrane region" description="Helical" evidence="8">
    <location>
        <begin position="420"/>
        <end position="438"/>
    </location>
</feature>
<dbReference type="PIRSF" id="PIRSF006060">
    <property type="entry name" value="AA_transporter"/>
    <property type="match status" value="1"/>
</dbReference>
<proteinExistence type="predicted"/>
<feature type="transmembrane region" description="Helical" evidence="8">
    <location>
        <begin position="292"/>
        <end position="311"/>
    </location>
</feature>
<dbReference type="PANTHER" id="PTHR43341:SF20">
    <property type="entry name" value="AAT FAMILY AMINO ACID TRANSPORTER"/>
    <property type="match status" value="1"/>
</dbReference>
<dbReference type="HOGENOM" id="CLU_007946_12_1_1"/>
<dbReference type="Pfam" id="PF00324">
    <property type="entry name" value="AA_permease"/>
    <property type="match status" value="1"/>
</dbReference>
<feature type="transmembrane region" description="Helical" evidence="8">
    <location>
        <begin position="131"/>
        <end position="152"/>
    </location>
</feature>
<sequence length="563" mass="60573">MASEDTEKGVSKGNIDGVDTPPPQHNSEYGVGELAGVEHALQRGLRPRHLQMIAIGGVIGTGLFLGTAGNLQDGGPAGLLLSYCLMASLLFAVMVALGEMVSQFPIPGGQFALASRFVSPELGFAMGWLYWYNYIIVLPAELSAAAVLVSYWTPAGVEDSMCTSGICNNAMWVGLMLIVVYAVNFAGTKVYGEMEFWFCSIKVITIIGLIITGIIISAGGGPNHEAIGFRFWNETGGFVQYQGIAGAKGRFLGFFSDLISAAFAFIGTEITAIAAAETANPRKAVPNAIKGVWIRIVLFYLISAFMIGILVSPTDPSLDLNSTAAKSPFVIAIKNAGIDVLPSIINAALLTSAWSAGVADLFVSSRALYGLYTRGQAPSFIGKTRKDGLPWVAVTIGSVFALLSFMAASQNTEAGTVFGYFANMTAICGIISWTGILWTSIRWHKGLKVHGIDRNTLAYKAPFQPYLSYYGLVVCIMVLIFGGFTSFIHHFNTSSFITTYFPIPFFAVLFFGYKFWNRSKMVGYHEMDFTSASSADLPTIAKELVEKVGGQYLNCTELGLVMI</sequence>
<keyword evidence="4" id="KW-0029">Amino-acid transport</keyword>
<dbReference type="InterPro" id="IPR050524">
    <property type="entry name" value="APC_YAT"/>
</dbReference>
<dbReference type="Gene3D" id="1.20.1740.10">
    <property type="entry name" value="Amino acid/polyamine transporter I"/>
    <property type="match status" value="1"/>
</dbReference>
<dbReference type="InterPro" id="IPR004840">
    <property type="entry name" value="Amino_acid_permease_CS"/>
</dbReference>
<feature type="transmembrane region" description="Helical" evidence="8">
    <location>
        <begin position="497"/>
        <end position="516"/>
    </location>
</feature>
<dbReference type="InterPro" id="IPR004841">
    <property type="entry name" value="AA-permease/SLC12A_dom"/>
</dbReference>
<dbReference type="GO" id="GO:0015171">
    <property type="term" value="F:amino acid transmembrane transporter activity"/>
    <property type="evidence" value="ECO:0007669"/>
    <property type="project" value="TreeGrafter"/>
</dbReference>
<feature type="transmembrane region" description="Helical" evidence="8">
    <location>
        <begin position="469"/>
        <end position="491"/>
    </location>
</feature>
<feature type="domain" description="Amino acid permease/ SLC12A" evidence="9">
    <location>
        <begin position="49"/>
        <end position="520"/>
    </location>
</feature>
<dbReference type="EMBL" id="KB933267">
    <property type="protein sequence ID" value="EON97369.1"/>
    <property type="molecule type" value="Genomic_DNA"/>
</dbReference>
<evidence type="ECO:0000256" key="7">
    <source>
        <dbReference type="SAM" id="MobiDB-lite"/>
    </source>
</evidence>
<dbReference type="GeneID" id="19327849"/>
<evidence type="ECO:0000256" key="1">
    <source>
        <dbReference type="ARBA" id="ARBA00004141"/>
    </source>
</evidence>
<dbReference type="Proteomes" id="UP000014074">
    <property type="component" value="Unassembled WGS sequence"/>
</dbReference>
<evidence type="ECO:0000256" key="4">
    <source>
        <dbReference type="ARBA" id="ARBA00022970"/>
    </source>
</evidence>
<evidence type="ECO:0000256" key="5">
    <source>
        <dbReference type="ARBA" id="ARBA00022989"/>
    </source>
</evidence>
<keyword evidence="11" id="KW-1185">Reference proteome</keyword>
<keyword evidence="5 8" id="KW-1133">Transmembrane helix</keyword>
<evidence type="ECO:0000259" key="9">
    <source>
        <dbReference type="Pfam" id="PF00324"/>
    </source>
</evidence>
<feature type="transmembrane region" description="Helical" evidence="8">
    <location>
        <begin position="203"/>
        <end position="221"/>
    </location>
</feature>
<evidence type="ECO:0000313" key="11">
    <source>
        <dbReference type="Proteomes" id="UP000014074"/>
    </source>
</evidence>
<feature type="transmembrane region" description="Helical" evidence="8">
    <location>
        <begin position="258"/>
        <end position="280"/>
    </location>
</feature>
<evidence type="ECO:0000256" key="2">
    <source>
        <dbReference type="ARBA" id="ARBA00022448"/>
    </source>
</evidence>
<evidence type="ECO:0000256" key="8">
    <source>
        <dbReference type="SAM" id="Phobius"/>
    </source>
</evidence>
<keyword evidence="6 8" id="KW-0472">Membrane</keyword>
<reference evidence="11" key="1">
    <citation type="journal article" date="2013" name="Genome Announc.">
        <title>Draft genome sequence of the ascomycete Phaeoacremonium aleophilum strain UCR-PA7, a causal agent of the esca disease complex in grapevines.</title>
        <authorList>
            <person name="Blanco-Ulate B."/>
            <person name="Rolshausen P."/>
            <person name="Cantu D."/>
        </authorList>
    </citation>
    <scope>NUCLEOTIDE SEQUENCE [LARGE SCALE GENOMIC DNA]</scope>
    <source>
        <strain evidence="11">UCR-PA7</strain>
    </source>
</reference>
<feature type="transmembrane region" description="Helical" evidence="8">
    <location>
        <begin position="172"/>
        <end position="191"/>
    </location>
</feature>
<organism evidence="10 11">
    <name type="scientific">Phaeoacremonium minimum (strain UCR-PA7)</name>
    <name type="common">Esca disease fungus</name>
    <name type="synonym">Togninia minima</name>
    <dbReference type="NCBI Taxonomy" id="1286976"/>
    <lineage>
        <taxon>Eukaryota</taxon>
        <taxon>Fungi</taxon>
        <taxon>Dikarya</taxon>
        <taxon>Ascomycota</taxon>
        <taxon>Pezizomycotina</taxon>
        <taxon>Sordariomycetes</taxon>
        <taxon>Sordariomycetidae</taxon>
        <taxon>Togniniales</taxon>
        <taxon>Togniniaceae</taxon>
        <taxon>Phaeoacremonium</taxon>
    </lineage>
</organism>
<feature type="compositionally biased region" description="Basic and acidic residues" evidence="7">
    <location>
        <begin position="1"/>
        <end position="10"/>
    </location>
</feature>
<dbReference type="AlphaFoldDB" id="R8BDJ3"/>
<evidence type="ECO:0000256" key="6">
    <source>
        <dbReference type="ARBA" id="ARBA00023136"/>
    </source>
</evidence>
<dbReference type="eggNOG" id="KOG1286">
    <property type="taxonomic scope" value="Eukaryota"/>
</dbReference>
<feature type="transmembrane region" description="Helical" evidence="8">
    <location>
        <begin position="389"/>
        <end position="408"/>
    </location>
</feature>